<dbReference type="AlphaFoldDB" id="A0AAV6NHH8"/>
<dbReference type="Proteomes" id="UP000685013">
    <property type="component" value="Chromosome 5"/>
</dbReference>
<evidence type="ECO:0000313" key="1">
    <source>
        <dbReference type="EMBL" id="KAG6598668.1"/>
    </source>
</evidence>
<proteinExistence type="predicted"/>
<comment type="caution">
    <text evidence="1">The sequence shown here is derived from an EMBL/GenBank/DDBJ whole genome shotgun (WGS) entry which is preliminary data.</text>
</comment>
<keyword evidence="2" id="KW-1185">Reference proteome</keyword>
<protein>
    <submittedName>
        <fullName evidence="1">Uncharacterized protein</fullName>
    </submittedName>
</protein>
<dbReference type="EMBL" id="JAGKQH010000005">
    <property type="protein sequence ID" value="KAG6598668.1"/>
    <property type="molecule type" value="Genomic_DNA"/>
</dbReference>
<name>A0AAV6NHH8_9ROSI</name>
<sequence>MVASLFPSSHTLIPNYNNAADIFIFPYIPLGILETGEKAIAIATVQDKIVNKTKLSGNSLPLRSASVLPIKIPSASSSPREQEPKLQDQFLLVSRPPTTVRKLAIWSVVCSSKWRALSLKLLLCLNGPLSFCHRLDCLESIVLRLGKRPAVLRLLAACILSCLELEVIEKHVILVSLLCGLSQLLKER</sequence>
<feature type="non-terminal residue" evidence="1">
    <location>
        <position position="1"/>
    </location>
</feature>
<evidence type="ECO:0000313" key="2">
    <source>
        <dbReference type="Proteomes" id="UP000685013"/>
    </source>
</evidence>
<reference evidence="1 2" key="1">
    <citation type="journal article" date="2021" name="Hortic Res">
        <title>The domestication of Cucurbita argyrosperma as revealed by the genome of its wild relative.</title>
        <authorList>
            <person name="Barrera-Redondo J."/>
            <person name="Sanchez-de la Vega G."/>
            <person name="Aguirre-Liguori J.A."/>
            <person name="Castellanos-Morales G."/>
            <person name="Gutierrez-Guerrero Y.T."/>
            <person name="Aguirre-Dugua X."/>
            <person name="Aguirre-Planter E."/>
            <person name="Tenaillon M.I."/>
            <person name="Lira-Saade R."/>
            <person name="Eguiarte L.E."/>
        </authorList>
    </citation>
    <scope>NUCLEOTIDE SEQUENCE [LARGE SCALE GENOMIC DNA]</scope>
    <source>
        <strain evidence="1">JBR-2021</strain>
    </source>
</reference>
<accession>A0AAV6NHH8</accession>
<organism evidence="1 2">
    <name type="scientific">Cucurbita argyrosperma subsp. sororia</name>
    <dbReference type="NCBI Taxonomy" id="37648"/>
    <lineage>
        <taxon>Eukaryota</taxon>
        <taxon>Viridiplantae</taxon>
        <taxon>Streptophyta</taxon>
        <taxon>Embryophyta</taxon>
        <taxon>Tracheophyta</taxon>
        <taxon>Spermatophyta</taxon>
        <taxon>Magnoliopsida</taxon>
        <taxon>eudicotyledons</taxon>
        <taxon>Gunneridae</taxon>
        <taxon>Pentapetalae</taxon>
        <taxon>rosids</taxon>
        <taxon>fabids</taxon>
        <taxon>Cucurbitales</taxon>
        <taxon>Cucurbitaceae</taxon>
        <taxon>Cucurbiteae</taxon>
        <taxon>Cucurbita</taxon>
    </lineage>
</organism>
<gene>
    <name evidence="1" type="ORF">SDJN03_08446</name>
</gene>